<keyword evidence="5" id="KW-1185">Reference proteome</keyword>
<evidence type="ECO:0000256" key="2">
    <source>
        <dbReference type="SAM" id="MobiDB-lite"/>
    </source>
</evidence>
<keyword evidence="4" id="KW-0378">Hydrolase</keyword>
<accession>A0A7H0LJE6</accession>
<evidence type="ECO:0000313" key="4">
    <source>
        <dbReference type="EMBL" id="QNQ09799.1"/>
    </source>
</evidence>
<dbReference type="AlphaFoldDB" id="A0A7H0LJE6"/>
<evidence type="ECO:0000259" key="3">
    <source>
        <dbReference type="Pfam" id="PF01738"/>
    </source>
</evidence>
<keyword evidence="1" id="KW-0732">Signal</keyword>
<dbReference type="Gene3D" id="3.40.50.1820">
    <property type="entry name" value="alpha/beta hydrolase"/>
    <property type="match status" value="1"/>
</dbReference>
<sequence length="243" mass="26342">MTGKSERSTSPDGAGMDAEGQHPQPATAPGDYAYQLFLPRGYLASGKAAWPLVIFLHGSGERGRDIEKVKANGPPRIVADHPGSPFILASPQLPDDALWDVATLDRLLVSLRKRYRVDASRIYLTGLSLGGYGTWDWAVARPELFAAIAPIAGKGDSAAACRIKDLPIWAFHGDNDDDVPTIGSFAMIEAVKACKGATPPRLTLYPGTGHASWVPAYDDPALYRWLFEQRRAVPATDMKKDKK</sequence>
<dbReference type="GO" id="GO:0016787">
    <property type="term" value="F:hydrolase activity"/>
    <property type="evidence" value="ECO:0007669"/>
    <property type="project" value="UniProtKB-KW"/>
</dbReference>
<organism evidence="4 5">
    <name type="scientific">Sphingomonas alpina</name>
    <dbReference type="NCBI Taxonomy" id="653931"/>
    <lineage>
        <taxon>Bacteria</taxon>
        <taxon>Pseudomonadati</taxon>
        <taxon>Pseudomonadota</taxon>
        <taxon>Alphaproteobacteria</taxon>
        <taxon>Sphingomonadales</taxon>
        <taxon>Sphingomonadaceae</taxon>
        <taxon>Sphingomonas</taxon>
    </lineage>
</organism>
<evidence type="ECO:0000313" key="5">
    <source>
        <dbReference type="Proteomes" id="UP000516148"/>
    </source>
</evidence>
<protein>
    <submittedName>
        <fullName evidence="4">Dienelactone hydrolase family protein</fullName>
    </submittedName>
</protein>
<evidence type="ECO:0000256" key="1">
    <source>
        <dbReference type="ARBA" id="ARBA00022729"/>
    </source>
</evidence>
<dbReference type="InterPro" id="IPR002925">
    <property type="entry name" value="Dienelactn_hydro"/>
</dbReference>
<dbReference type="InterPro" id="IPR050955">
    <property type="entry name" value="Plant_Biomass_Hydrol_Est"/>
</dbReference>
<dbReference type="PANTHER" id="PTHR43037">
    <property type="entry name" value="UNNAMED PRODUCT-RELATED"/>
    <property type="match status" value="1"/>
</dbReference>
<reference evidence="4 5" key="1">
    <citation type="submission" date="2020-09" db="EMBL/GenBank/DDBJ databases">
        <title>Sphingomonas sp., a new species isolated from pork steak.</title>
        <authorList>
            <person name="Heidler von Heilborn D."/>
        </authorList>
    </citation>
    <scope>NUCLEOTIDE SEQUENCE [LARGE SCALE GENOMIC DNA]</scope>
    <source>
        <strain evidence="5">S8-3T</strain>
    </source>
</reference>
<name>A0A7H0LJE6_9SPHN</name>
<dbReference type="InterPro" id="IPR029058">
    <property type="entry name" value="AB_hydrolase_fold"/>
</dbReference>
<dbReference type="RefSeq" id="WP_187762108.1">
    <property type="nucleotide sequence ID" value="NZ_CP061038.1"/>
</dbReference>
<proteinExistence type="predicted"/>
<dbReference type="Pfam" id="PF01738">
    <property type="entry name" value="DLH"/>
    <property type="match status" value="1"/>
</dbReference>
<dbReference type="EMBL" id="CP061038">
    <property type="protein sequence ID" value="QNQ09799.1"/>
    <property type="molecule type" value="Genomic_DNA"/>
</dbReference>
<gene>
    <name evidence="4" type="ORF">H3Z74_00620</name>
</gene>
<feature type="region of interest" description="Disordered" evidence="2">
    <location>
        <begin position="1"/>
        <end position="26"/>
    </location>
</feature>
<dbReference type="Proteomes" id="UP000516148">
    <property type="component" value="Chromosome"/>
</dbReference>
<feature type="domain" description="Dienelactone hydrolase" evidence="3">
    <location>
        <begin position="108"/>
        <end position="211"/>
    </location>
</feature>
<dbReference type="SUPFAM" id="SSF53474">
    <property type="entry name" value="alpha/beta-Hydrolases"/>
    <property type="match status" value="1"/>
</dbReference>
<dbReference type="KEGG" id="spap:H3Z74_00620"/>
<dbReference type="PANTHER" id="PTHR43037:SF1">
    <property type="entry name" value="BLL1128 PROTEIN"/>
    <property type="match status" value="1"/>
</dbReference>